<dbReference type="Proteomes" id="UP000199666">
    <property type="component" value="Unassembled WGS sequence"/>
</dbReference>
<dbReference type="InterPro" id="IPR012340">
    <property type="entry name" value="NA-bd_OB-fold"/>
</dbReference>
<dbReference type="AlphaFoldDB" id="A0A1I2YUX9"/>
<evidence type="ECO:0008006" key="3">
    <source>
        <dbReference type="Google" id="ProtNLM"/>
    </source>
</evidence>
<dbReference type="Gene3D" id="2.40.50.140">
    <property type="entry name" value="Nucleic acid-binding proteins"/>
    <property type="match status" value="1"/>
</dbReference>
<reference evidence="1 2" key="1">
    <citation type="submission" date="2016-10" db="EMBL/GenBank/DDBJ databases">
        <authorList>
            <person name="de Groot N.N."/>
        </authorList>
    </citation>
    <scope>NUCLEOTIDE SEQUENCE [LARGE SCALE GENOMIC DNA]</scope>
    <source>
        <strain evidence="1 2">DSM 18684</strain>
    </source>
</reference>
<proteinExistence type="predicted"/>
<gene>
    <name evidence="1" type="ORF">SAMN04489864_108101</name>
</gene>
<accession>A0A1I2YUX9</accession>
<protein>
    <recommendedName>
        <fullName evidence="3">DUF3127 domain-containing protein</fullName>
    </recommendedName>
</protein>
<name>A0A1I2YUX9_9SPHI</name>
<evidence type="ECO:0000313" key="2">
    <source>
        <dbReference type="Proteomes" id="UP000199666"/>
    </source>
</evidence>
<keyword evidence="2" id="KW-1185">Reference proteome</keyword>
<dbReference type="STRING" id="414048.SAMN04489864_108101"/>
<organism evidence="1 2">
    <name type="scientific">Pedobacter insulae</name>
    <dbReference type="NCBI Taxonomy" id="414048"/>
    <lineage>
        <taxon>Bacteria</taxon>
        <taxon>Pseudomonadati</taxon>
        <taxon>Bacteroidota</taxon>
        <taxon>Sphingobacteriia</taxon>
        <taxon>Sphingobacteriales</taxon>
        <taxon>Sphingobacteriaceae</taxon>
        <taxon>Pedobacter</taxon>
    </lineage>
</organism>
<evidence type="ECO:0000313" key="1">
    <source>
        <dbReference type="EMBL" id="SFH29458.1"/>
    </source>
</evidence>
<dbReference type="OrthoDB" id="598142at2"/>
<dbReference type="SUPFAM" id="SSF50249">
    <property type="entry name" value="Nucleic acid-binding proteins"/>
    <property type="match status" value="1"/>
</dbReference>
<dbReference type="RefSeq" id="WP_090995361.1">
    <property type="nucleotide sequence ID" value="NZ_FOPP01000008.1"/>
</dbReference>
<sequence>MEIKGKVHEVGALQQVSETFKKRDLIIEYAENPTYPEYIRFEALQDKTALFDSLKPGDEVEVSFNLRGRPWTNKEGVTSYFNSLVVWRLTALTNTAAGAAAPQYAPPVDLNAAAGEEDDLPF</sequence>
<dbReference type="InterPro" id="IPR021474">
    <property type="entry name" value="DUF3127"/>
</dbReference>
<dbReference type="EMBL" id="FOPP01000008">
    <property type="protein sequence ID" value="SFH29458.1"/>
    <property type="molecule type" value="Genomic_DNA"/>
</dbReference>
<dbReference type="Pfam" id="PF11325">
    <property type="entry name" value="DUF3127"/>
    <property type="match status" value="1"/>
</dbReference>